<dbReference type="AlphaFoldDB" id="A0A0E9TUN8"/>
<name>A0A0E9TUN8_ANGAN</name>
<evidence type="ECO:0000313" key="2">
    <source>
        <dbReference type="EMBL" id="JAH56635.1"/>
    </source>
</evidence>
<dbReference type="EMBL" id="GBXM01051942">
    <property type="protein sequence ID" value="JAH56635.1"/>
    <property type="molecule type" value="Transcribed_RNA"/>
</dbReference>
<sequence length="49" mass="5603">MQANTFTSCRAPISRSRRETHTQRSGAAETMRGMTFLLAPCYQSKTKYM</sequence>
<reference evidence="2" key="1">
    <citation type="submission" date="2014-11" db="EMBL/GenBank/DDBJ databases">
        <authorList>
            <person name="Amaro Gonzalez C."/>
        </authorList>
    </citation>
    <scope>NUCLEOTIDE SEQUENCE</scope>
</reference>
<accession>A0A0E9TUN8</accession>
<proteinExistence type="predicted"/>
<organism evidence="2">
    <name type="scientific">Anguilla anguilla</name>
    <name type="common">European freshwater eel</name>
    <name type="synonym">Muraena anguilla</name>
    <dbReference type="NCBI Taxonomy" id="7936"/>
    <lineage>
        <taxon>Eukaryota</taxon>
        <taxon>Metazoa</taxon>
        <taxon>Chordata</taxon>
        <taxon>Craniata</taxon>
        <taxon>Vertebrata</taxon>
        <taxon>Euteleostomi</taxon>
        <taxon>Actinopterygii</taxon>
        <taxon>Neopterygii</taxon>
        <taxon>Teleostei</taxon>
        <taxon>Anguilliformes</taxon>
        <taxon>Anguillidae</taxon>
        <taxon>Anguilla</taxon>
    </lineage>
</organism>
<evidence type="ECO:0000256" key="1">
    <source>
        <dbReference type="SAM" id="MobiDB-lite"/>
    </source>
</evidence>
<reference evidence="2" key="2">
    <citation type="journal article" date="2015" name="Fish Shellfish Immunol.">
        <title>Early steps in the European eel (Anguilla anguilla)-Vibrio vulnificus interaction in the gills: Role of the RtxA13 toxin.</title>
        <authorList>
            <person name="Callol A."/>
            <person name="Pajuelo D."/>
            <person name="Ebbesson L."/>
            <person name="Teles M."/>
            <person name="MacKenzie S."/>
            <person name="Amaro C."/>
        </authorList>
    </citation>
    <scope>NUCLEOTIDE SEQUENCE</scope>
</reference>
<protein>
    <submittedName>
        <fullName evidence="2">Uncharacterized protein</fullName>
    </submittedName>
</protein>
<feature type="region of interest" description="Disordered" evidence="1">
    <location>
        <begin position="1"/>
        <end position="28"/>
    </location>
</feature>